<evidence type="ECO:0000256" key="1">
    <source>
        <dbReference type="SAM" id="MobiDB-lite"/>
    </source>
</evidence>
<dbReference type="InterPro" id="IPR036514">
    <property type="entry name" value="SGNH_hydro_sf"/>
</dbReference>
<dbReference type="InterPro" id="IPR053140">
    <property type="entry name" value="GDSL_Rv0518-like"/>
</dbReference>
<reference evidence="3" key="1">
    <citation type="submission" date="2022-01" db="EMBL/GenBank/DDBJ databases">
        <title>Nocardioidaceae gen. sp. A5X3R13.</title>
        <authorList>
            <person name="Lopez Marin M.A."/>
            <person name="Uhlik O."/>
        </authorList>
    </citation>
    <scope>NUCLEOTIDE SEQUENCE</scope>
    <source>
        <strain evidence="3">A5X3R13</strain>
    </source>
</reference>
<dbReference type="Proteomes" id="UP001164390">
    <property type="component" value="Chromosome"/>
</dbReference>
<dbReference type="AlphaFoldDB" id="A0AA46YIW7"/>
<accession>A0AA46YIW7</accession>
<protein>
    <submittedName>
        <fullName evidence="3">SGNH/GDSL hydrolase family protein</fullName>
    </submittedName>
</protein>
<gene>
    <name evidence="3" type="ORF">L0C25_14080</name>
</gene>
<feature type="domain" description="SGNH hydrolase-type esterase" evidence="2">
    <location>
        <begin position="11"/>
        <end position="185"/>
    </location>
</feature>
<evidence type="ECO:0000313" key="4">
    <source>
        <dbReference type="Proteomes" id="UP001164390"/>
    </source>
</evidence>
<dbReference type="SUPFAM" id="SSF52266">
    <property type="entry name" value="SGNH hydrolase"/>
    <property type="match status" value="1"/>
</dbReference>
<dbReference type="KEGG" id="sgrg:L0C25_14080"/>
<dbReference type="Pfam" id="PF13472">
    <property type="entry name" value="Lipase_GDSL_2"/>
    <property type="match status" value="1"/>
</dbReference>
<keyword evidence="3" id="KW-0378">Hydrolase</keyword>
<feature type="region of interest" description="Disordered" evidence="1">
    <location>
        <begin position="238"/>
        <end position="259"/>
    </location>
</feature>
<dbReference type="CDD" id="cd01832">
    <property type="entry name" value="SGNH_hydrolase_like_1"/>
    <property type="match status" value="1"/>
</dbReference>
<organism evidence="3 4">
    <name type="scientific">Solicola gregarius</name>
    <dbReference type="NCBI Taxonomy" id="2908642"/>
    <lineage>
        <taxon>Bacteria</taxon>
        <taxon>Bacillati</taxon>
        <taxon>Actinomycetota</taxon>
        <taxon>Actinomycetes</taxon>
        <taxon>Propionibacteriales</taxon>
        <taxon>Nocardioidaceae</taxon>
        <taxon>Solicola</taxon>
    </lineage>
</organism>
<proteinExistence type="predicted"/>
<dbReference type="InterPro" id="IPR013830">
    <property type="entry name" value="SGNH_hydro"/>
</dbReference>
<evidence type="ECO:0000313" key="3">
    <source>
        <dbReference type="EMBL" id="UYM03675.1"/>
    </source>
</evidence>
<dbReference type="GO" id="GO:0016787">
    <property type="term" value="F:hydrolase activity"/>
    <property type="evidence" value="ECO:0007669"/>
    <property type="project" value="UniProtKB-KW"/>
</dbReference>
<dbReference type="EMBL" id="CP094970">
    <property type="protein sequence ID" value="UYM03675.1"/>
    <property type="molecule type" value="Genomic_DNA"/>
</dbReference>
<dbReference type="PANTHER" id="PTHR43784">
    <property type="entry name" value="GDSL-LIKE LIPASE/ACYLHYDROLASE, PUTATIVE (AFU_ORTHOLOGUE AFUA_2G00820)-RELATED"/>
    <property type="match status" value="1"/>
</dbReference>
<dbReference type="RefSeq" id="WP_271632304.1">
    <property type="nucleotide sequence ID" value="NZ_CP094970.1"/>
</dbReference>
<evidence type="ECO:0000259" key="2">
    <source>
        <dbReference type="Pfam" id="PF13472"/>
    </source>
</evidence>
<sequence length="259" mass="28731">MTESGFHRYVALGDSFTEGVGDPDPARPNGLRGWADRTAEQLATKTPDLGYANLAVRGRLLRPILAEQLEPAVALEPDLVTINAGANDILRPKVDIDGLMAKYDVAIGKLVATGARVLVWTGFDLGWAPVFGKLRGRVAIYNEHVREIADRHDATIVDFWRLSEYRDPRLWDIDRMHMSPAGHQRMAIEVLDTLGIEHDLVPVDLGERPLLSKKEQRDADLEWAKAYAMPWVQRRLKGTSSGDGIAAKRPTLEPISPQG</sequence>
<keyword evidence="4" id="KW-1185">Reference proteome</keyword>
<dbReference type="Gene3D" id="3.40.50.1110">
    <property type="entry name" value="SGNH hydrolase"/>
    <property type="match status" value="1"/>
</dbReference>
<dbReference type="PANTHER" id="PTHR43784:SF2">
    <property type="entry name" value="GDSL-LIKE LIPASE_ACYLHYDROLASE, PUTATIVE (AFU_ORTHOLOGUE AFUA_2G00820)-RELATED"/>
    <property type="match status" value="1"/>
</dbReference>
<name>A0AA46YIW7_9ACTN</name>